<dbReference type="SUPFAM" id="SSF49899">
    <property type="entry name" value="Concanavalin A-like lectins/glucanases"/>
    <property type="match status" value="1"/>
</dbReference>
<evidence type="ECO:0000313" key="3">
    <source>
        <dbReference type="EMBL" id="CAF4547184.1"/>
    </source>
</evidence>
<accession>A0A8S2GF54</accession>
<dbReference type="Gene3D" id="2.60.120.200">
    <property type="match status" value="1"/>
</dbReference>
<gene>
    <name evidence="2" type="ORF">OVA965_LOCUS45753</name>
    <name evidence="3" type="ORF">TMI583_LOCUS49541</name>
</gene>
<dbReference type="InterPro" id="IPR000998">
    <property type="entry name" value="MAM_dom"/>
</dbReference>
<dbReference type="AlphaFoldDB" id="A0A8S2GF54"/>
<sequence>LSALNWTRNKGSTLSEETGPMFDVTTGTDQGWYIYLETSSPAMVNDSARLQSTAIGGGTKCFEF</sequence>
<evidence type="ECO:0000313" key="2">
    <source>
        <dbReference type="EMBL" id="CAF1671893.1"/>
    </source>
</evidence>
<dbReference type="PANTHER" id="PTHR23282:SF101">
    <property type="entry name" value="MAM DOMAIN-CONTAINING PROTEIN"/>
    <property type="match status" value="1"/>
</dbReference>
<name>A0A8S2GF54_9BILA</name>
<dbReference type="PANTHER" id="PTHR23282">
    <property type="entry name" value="APICAL ENDOSOMAL GLYCOPROTEIN PRECURSOR"/>
    <property type="match status" value="1"/>
</dbReference>
<dbReference type="Pfam" id="PF00629">
    <property type="entry name" value="MAM"/>
    <property type="match status" value="1"/>
</dbReference>
<comment type="caution">
    <text evidence="2">The sequence shown here is derived from an EMBL/GenBank/DDBJ whole genome shotgun (WGS) entry which is preliminary data.</text>
</comment>
<evidence type="ECO:0000313" key="4">
    <source>
        <dbReference type="Proteomes" id="UP000677228"/>
    </source>
</evidence>
<evidence type="ECO:0000259" key="1">
    <source>
        <dbReference type="PROSITE" id="PS50060"/>
    </source>
</evidence>
<proteinExistence type="predicted"/>
<dbReference type="InterPro" id="IPR051560">
    <property type="entry name" value="MAM_domain-containing"/>
</dbReference>
<dbReference type="GO" id="GO:0016020">
    <property type="term" value="C:membrane"/>
    <property type="evidence" value="ECO:0007669"/>
    <property type="project" value="InterPro"/>
</dbReference>
<dbReference type="InterPro" id="IPR013320">
    <property type="entry name" value="ConA-like_dom_sf"/>
</dbReference>
<dbReference type="Proteomes" id="UP000677228">
    <property type="component" value="Unassembled WGS sequence"/>
</dbReference>
<dbReference type="Proteomes" id="UP000682733">
    <property type="component" value="Unassembled WGS sequence"/>
</dbReference>
<dbReference type="EMBL" id="CAJNOK010074948">
    <property type="protein sequence ID" value="CAF1671893.1"/>
    <property type="molecule type" value="Genomic_DNA"/>
</dbReference>
<organism evidence="2 4">
    <name type="scientific">Didymodactylos carnosus</name>
    <dbReference type="NCBI Taxonomy" id="1234261"/>
    <lineage>
        <taxon>Eukaryota</taxon>
        <taxon>Metazoa</taxon>
        <taxon>Spiralia</taxon>
        <taxon>Gnathifera</taxon>
        <taxon>Rotifera</taxon>
        <taxon>Eurotatoria</taxon>
        <taxon>Bdelloidea</taxon>
        <taxon>Philodinida</taxon>
        <taxon>Philodinidae</taxon>
        <taxon>Didymodactylos</taxon>
    </lineage>
</organism>
<dbReference type="PROSITE" id="PS50060">
    <property type="entry name" value="MAM_2"/>
    <property type="match status" value="1"/>
</dbReference>
<protein>
    <recommendedName>
        <fullName evidence="1">MAM domain-containing protein</fullName>
    </recommendedName>
</protein>
<feature type="domain" description="MAM" evidence="1">
    <location>
        <begin position="1"/>
        <end position="64"/>
    </location>
</feature>
<reference evidence="2" key="1">
    <citation type="submission" date="2021-02" db="EMBL/GenBank/DDBJ databases">
        <authorList>
            <person name="Nowell W R."/>
        </authorList>
    </citation>
    <scope>NUCLEOTIDE SEQUENCE</scope>
</reference>
<feature type="non-terminal residue" evidence="2">
    <location>
        <position position="64"/>
    </location>
</feature>
<dbReference type="EMBL" id="CAJOBA010108976">
    <property type="protein sequence ID" value="CAF4547184.1"/>
    <property type="molecule type" value="Genomic_DNA"/>
</dbReference>
<feature type="non-terminal residue" evidence="2">
    <location>
        <position position="1"/>
    </location>
</feature>